<dbReference type="EMBL" id="BQKI01000002">
    <property type="protein sequence ID" value="GJM87868.1"/>
    <property type="molecule type" value="Genomic_DNA"/>
</dbReference>
<evidence type="ECO:0000313" key="6">
    <source>
        <dbReference type="Proteomes" id="UP001054889"/>
    </source>
</evidence>
<evidence type="ECO:0000256" key="1">
    <source>
        <dbReference type="ARBA" id="ARBA00008068"/>
    </source>
</evidence>
<dbReference type="InterPro" id="IPR004993">
    <property type="entry name" value="GH3"/>
</dbReference>
<name>A0AAV5BNI4_ELECO</name>
<organism evidence="5 6">
    <name type="scientific">Eleusine coracana subsp. coracana</name>
    <dbReference type="NCBI Taxonomy" id="191504"/>
    <lineage>
        <taxon>Eukaryota</taxon>
        <taxon>Viridiplantae</taxon>
        <taxon>Streptophyta</taxon>
        <taxon>Embryophyta</taxon>
        <taxon>Tracheophyta</taxon>
        <taxon>Spermatophyta</taxon>
        <taxon>Magnoliopsida</taxon>
        <taxon>Liliopsida</taxon>
        <taxon>Poales</taxon>
        <taxon>Poaceae</taxon>
        <taxon>PACMAD clade</taxon>
        <taxon>Chloridoideae</taxon>
        <taxon>Cynodonteae</taxon>
        <taxon>Eleusininae</taxon>
        <taxon>Eleusine</taxon>
    </lineage>
</organism>
<dbReference type="Pfam" id="PF23572">
    <property type="entry name" value="GH3_C"/>
    <property type="match status" value="1"/>
</dbReference>
<reference evidence="5" key="1">
    <citation type="journal article" date="2018" name="DNA Res.">
        <title>Multiple hybrid de novo genome assembly of finger millet, an orphan allotetraploid crop.</title>
        <authorList>
            <person name="Hatakeyama M."/>
            <person name="Aluri S."/>
            <person name="Balachadran M.T."/>
            <person name="Sivarajan S.R."/>
            <person name="Patrignani A."/>
            <person name="Gruter S."/>
            <person name="Poveda L."/>
            <person name="Shimizu-Inatsugi R."/>
            <person name="Baeten J."/>
            <person name="Francoijs K.J."/>
            <person name="Nataraja K.N."/>
            <person name="Reddy Y.A.N."/>
            <person name="Phadnis S."/>
            <person name="Ravikumar R.L."/>
            <person name="Schlapbach R."/>
            <person name="Sreeman S.M."/>
            <person name="Shimizu K.K."/>
        </authorList>
    </citation>
    <scope>NUCLEOTIDE SEQUENCE</scope>
</reference>
<proteinExistence type="inferred from homology"/>
<dbReference type="PANTHER" id="PTHR31901:SF60">
    <property type="match status" value="1"/>
</dbReference>
<dbReference type="InterPro" id="IPR055377">
    <property type="entry name" value="GH3_M"/>
</dbReference>
<evidence type="ECO:0000259" key="3">
    <source>
        <dbReference type="Pfam" id="PF23571"/>
    </source>
</evidence>
<evidence type="ECO:0000259" key="4">
    <source>
        <dbReference type="Pfam" id="PF23572"/>
    </source>
</evidence>
<comment type="caution">
    <text evidence="5">The sequence shown here is derived from an EMBL/GenBank/DDBJ whole genome shotgun (WGS) entry which is preliminary data.</text>
</comment>
<keyword evidence="6" id="KW-1185">Reference proteome</keyword>
<dbReference type="AlphaFoldDB" id="A0AAV5BNI4"/>
<comment type="similarity">
    <text evidence="1">Belongs to the IAA-amido conjugating enzyme family.</text>
</comment>
<dbReference type="PANTHER" id="PTHR31901">
    <property type="entry name" value="GH3 DOMAIN-CONTAINING PROTEIN"/>
    <property type="match status" value="1"/>
</dbReference>
<dbReference type="InterPro" id="IPR055378">
    <property type="entry name" value="GH3_C"/>
</dbReference>
<dbReference type="Proteomes" id="UP001054889">
    <property type="component" value="Unassembled WGS sequence"/>
</dbReference>
<dbReference type="GO" id="GO:0016881">
    <property type="term" value="F:acid-amino acid ligase activity"/>
    <property type="evidence" value="ECO:0007669"/>
    <property type="project" value="TreeGrafter"/>
</dbReference>
<sequence length="484" mass="54016">MRLRFWMCACMRRFVPGHETGRVLGFLFVHSETMTPGGLPARTAITSVCKSQRFKDVISRTNTCPVAAILCEDASQSMYAQMLCGLCQRHDVMCVGATFAAGLVRAIRFFQLNWEQLAADIETGVLSSRVTDQSVREAVVGGILKPDPDLARFIHDECYKGDWAGIIKRIWPNTKYISAIVTGSMAQYISILNYYSGGLPIASTRYVSSECSTSLNLQPFCHPAEVSYTIMPNMAYFEFLPVDDSAQQGDETTPTTQHHQLVDLARLQVGREYELVVTTYAGLNRYRIGDVLRVTGFHNSAPQFRFVCRKNVVLSVDIDKTDEAELHRAVEHAATFLHPHGASVLEYTSQVCTKTIPGHYVIYWELLMIEKEPQSGSTAGAAAVNNGVLDRCCVEMEEALSWVYRLQRVVDKSIAPLEIRVVRSGTFEELMDCAVSRGTSMSQYKVPRCVTEKPHIIELLNSRVVSSHFSSRAPRWAPAESTAQ</sequence>
<gene>
    <name evidence="5" type="primary">ga03865</name>
    <name evidence="5" type="ORF">PR202_ga03865</name>
</gene>
<protein>
    <submittedName>
        <fullName evidence="5">Uncharacterized protein</fullName>
    </submittedName>
</protein>
<evidence type="ECO:0000313" key="5">
    <source>
        <dbReference type="EMBL" id="GJM87868.1"/>
    </source>
</evidence>
<dbReference type="GO" id="GO:0005737">
    <property type="term" value="C:cytoplasm"/>
    <property type="evidence" value="ECO:0007669"/>
    <property type="project" value="TreeGrafter"/>
</dbReference>
<dbReference type="Pfam" id="PF03321">
    <property type="entry name" value="GH3"/>
    <property type="match status" value="1"/>
</dbReference>
<accession>A0AAV5BNI4</accession>
<reference evidence="5" key="2">
    <citation type="submission" date="2021-12" db="EMBL/GenBank/DDBJ databases">
        <title>Resequencing data analysis of finger millet.</title>
        <authorList>
            <person name="Hatakeyama M."/>
            <person name="Aluri S."/>
            <person name="Balachadran M.T."/>
            <person name="Sivarajan S.R."/>
            <person name="Poveda L."/>
            <person name="Shimizu-Inatsugi R."/>
            <person name="Schlapbach R."/>
            <person name="Sreeman S.M."/>
            <person name="Shimizu K.K."/>
        </authorList>
    </citation>
    <scope>NUCLEOTIDE SEQUENCE</scope>
</reference>
<evidence type="ECO:0000256" key="2">
    <source>
        <dbReference type="ARBA" id="ARBA00022598"/>
    </source>
</evidence>
<dbReference type="Pfam" id="PF23571">
    <property type="entry name" value="GH3_M"/>
    <property type="match status" value="1"/>
</dbReference>
<keyword evidence="2" id="KW-0436">Ligase</keyword>
<feature type="domain" description="GH3 C-terminal" evidence="4">
    <location>
        <begin position="325"/>
        <end position="453"/>
    </location>
</feature>
<feature type="domain" description="GH3 middle" evidence="3">
    <location>
        <begin position="228"/>
        <end position="309"/>
    </location>
</feature>